<dbReference type="SUPFAM" id="SSF54637">
    <property type="entry name" value="Thioesterase/thiol ester dehydrase-isomerase"/>
    <property type="match status" value="2"/>
</dbReference>
<reference evidence="3" key="1">
    <citation type="journal article" date="2020" name="Microb. Genom.">
        <title>Genetic diversity of clinical and environmental Mucorales isolates obtained from an investigation of mucormycosis cases among solid organ transplant recipients.</title>
        <authorList>
            <person name="Nguyen M.H."/>
            <person name="Kaul D."/>
            <person name="Muto C."/>
            <person name="Cheng S.J."/>
            <person name="Richter R.A."/>
            <person name="Bruno V.M."/>
            <person name="Liu G."/>
            <person name="Beyhan S."/>
            <person name="Sundermann A.J."/>
            <person name="Mounaud S."/>
            <person name="Pasculle A.W."/>
            <person name="Nierman W.C."/>
            <person name="Driscoll E."/>
            <person name="Cumbie R."/>
            <person name="Clancy C.J."/>
            <person name="Dupont C.L."/>
        </authorList>
    </citation>
    <scope>NUCLEOTIDE SEQUENCE</scope>
    <source>
        <strain evidence="3">GL11</strain>
    </source>
</reference>
<dbReference type="GO" id="GO:0003857">
    <property type="term" value="F:(3S)-3-hydroxyacyl-CoA dehydrogenase (NAD+) activity"/>
    <property type="evidence" value="ECO:0007669"/>
    <property type="project" value="TreeGrafter"/>
</dbReference>
<dbReference type="InterPro" id="IPR002539">
    <property type="entry name" value="MaoC-like_dom"/>
</dbReference>
<feature type="domain" description="MaoC-like" evidence="1">
    <location>
        <begin position="166"/>
        <end position="270"/>
    </location>
</feature>
<dbReference type="PANTHER" id="PTHR13078">
    <property type="entry name" value="PEROXISOMAL MULTIFUNCTIONAL ENZYME TYPE 2-RELATED"/>
    <property type="match status" value="1"/>
</dbReference>
<dbReference type="Proteomes" id="UP000716291">
    <property type="component" value="Unassembled WGS sequence"/>
</dbReference>
<evidence type="ECO:0000313" key="4">
    <source>
        <dbReference type="Proteomes" id="UP000716291"/>
    </source>
</evidence>
<dbReference type="GO" id="GO:0004300">
    <property type="term" value="F:enoyl-CoA hydratase activity"/>
    <property type="evidence" value="ECO:0007669"/>
    <property type="project" value="TreeGrafter"/>
</dbReference>
<dbReference type="GO" id="GO:0006635">
    <property type="term" value="P:fatty acid beta-oxidation"/>
    <property type="evidence" value="ECO:0007669"/>
    <property type="project" value="TreeGrafter"/>
</dbReference>
<dbReference type="AlphaFoldDB" id="A0A9P6X2T6"/>
<gene>
    <name evidence="3" type="ORF">G6F64_009535</name>
</gene>
<evidence type="ECO:0000259" key="2">
    <source>
        <dbReference type="Pfam" id="PF22622"/>
    </source>
</evidence>
<evidence type="ECO:0000313" key="3">
    <source>
        <dbReference type="EMBL" id="KAG1304058.1"/>
    </source>
</evidence>
<name>A0A9P6X2T6_RHIOR</name>
<keyword evidence="4" id="KW-1185">Reference proteome</keyword>
<dbReference type="InterPro" id="IPR029069">
    <property type="entry name" value="HotDog_dom_sf"/>
</dbReference>
<proteinExistence type="predicted"/>
<sequence length="301" mass="33301">MPVEGFKVDVEKAVGYVFQTEKVACNKRDFILYALGVDKDFAPLPTYPLVLSLKGNDYNVNLFKDRMGGKESLPGMPPYDPNKIVHGEQSLEIITPFPVEGGQFNLRKTCIGVYDKGSGMVIETALDLFDEQDKVHYCRMISSTFVRGYGGWNGPKGPKATSYPPPQRQPDAVEIFASQVNQALLYRLSGDYNPLHADPELSPRIGFPKPILHGLCSYGACAHAIIKALANNNPYRFKSIQARFASPVFPGETIEISMWKTAGKDNKTEGVIFVAKVKERDAIVINNGYATIYKTAQPSKL</sequence>
<protein>
    <recommendedName>
        <fullName evidence="5">MaoC-like domain-containing protein</fullName>
    </recommendedName>
</protein>
<dbReference type="OrthoDB" id="60204at2759"/>
<dbReference type="Pfam" id="PF01575">
    <property type="entry name" value="MaoC_dehydratas"/>
    <property type="match status" value="1"/>
</dbReference>
<feature type="domain" description="Peroxisomal multifunctional enzyme type 2-like N-terminal" evidence="2">
    <location>
        <begin position="37"/>
        <end position="148"/>
    </location>
</feature>
<organism evidence="3 4">
    <name type="scientific">Rhizopus oryzae</name>
    <name type="common">Mucormycosis agent</name>
    <name type="synonym">Rhizopus arrhizus var. delemar</name>
    <dbReference type="NCBI Taxonomy" id="64495"/>
    <lineage>
        <taxon>Eukaryota</taxon>
        <taxon>Fungi</taxon>
        <taxon>Fungi incertae sedis</taxon>
        <taxon>Mucoromycota</taxon>
        <taxon>Mucoromycotina</taxon>
        <taxon>Mucoromycetes</taxon>
        <taxon>Mucorales</taxon>
        <taxon>Mucorineae</taxon>
        <taxon>Rhizopodaceae</taxon>
        <taxon>Rhizopus</taxon>
    </lineage>
</organism>
<dbReference type="Gene3D" id="3.10.129.10">
    <property type="entry name" value="Hotdog Thioesterase"/>
    <property type="match status" value="2"/>
</dbReference>
<dbReference type="Pfam" id="PF22622">
    <property type="entry name" value="MFE-2_hydrat-2_N"/>
    <property type="match status" value="1"/>
</dbReference>
<evidence type="ECO:0000259" key="1">
    <source>
        <dbReference type="Pfam" id="PF01575"/>
    </source>
</evidence>
<dbReference type="InterPro" id="IPR054357">
    <property type="entry name" value="MFE-2_N"/>
</dbReference>
<dbReference type="CDD" id="cd03448">
    <property type="entry name" value="HDE_HSD"/>
    <property type="match status" value="1"/>
</dbReference>
<dbReference type="EMBL" id="JAANQT010001755">
    <property type="protein sequence ID" value="KAG1304058.1"/>
    <property type="molecule type" value="Genomic_DNA"/>
</dbReference>
<dbReference type="GO" id="GO:0044594">
    <property type="term" value="F:17-beta-hydroxysteroid dehydrogenase (NAD+) activity"/>
    <property type="evidence" value="ECO:0007669"/>
    <property type="project" value="TreeGrafter"/>
</dbReference>
<evidence type="ECO:0008006" key="5">
    <source>
        <dbReference type="Google" id="ProtNLM"/>
    </source>
</evidence>
<comment type="caution">
    <text evidence="3">The sequence shown here is derived from an EMBL/GenBank/DDBJ whole genome shotgun (WGS) entry which is preliminary data.</text>
</comment>
<dbReference type="PANTHER" id="PTHR13078:SF57">
    <property type="entry name" value="DEHYDRATASE, PUTATIVE (AFU_ORTHOLOGUE AFUA_5G00640)-RELATED"/>
    <property type="match status" value="1"/>
</dbReference>
<accession>A0A9P6X2T6</accession>
<dbReference type="GO" id="GO:0005777">
    <property type="term" value="C:peroxisome"/>
    <property type="evidence" value="ECO:0007669"/>
    <property type="project" value="TreeGrafter"/>
</dbReference>